<evidence type="ECO:0000313" key="1">
    <source>
        <dbReference type="EMBL" id="TQE13148.1"/>
    </source>
</evidence>
<dbReference type="Proteomes" id="UP000315295">
    <property type="component" value="Unassembled WGS sequence"/>
</dbReference>
<comment type="caution">
    <text evidence="1">The sequence shown here is derived from an EMBL/GenBank/DDBJ whole genome shotgun (WGS) entry which is preliminary data.</text>
</comment>
<evidence type="ECO:0000313" key="2">
    <source>
        <dbReference type="Proteomes" id="UP000315295"/>
    </source>
</evidence>
<keyword evidence="2" id="KW-1185">Reference proteome</keyword>
<gene>
    <name evidence="1" type="ORF">C1H46_001232</name>
</gene>
<name>A0A540NQ34_MALBA</name>
<proteinExistence type="predicted"/>
<reference evidence="1 2" key="1">
    <citation type="journal article" date="2019" name="G3 (Bethesda)">
        <title>Sequencing of a Wild Apple (Malus baccata) Genome Unravels the Differences Between Cultivated and Wild Apple Species Regarding Disease Resistance and Cold Tolerance.</title>
        <authorList>
            <person name="Chen X."/>
        </authorList>
    </citation>
    <scope>NUCLEOTIDE SEQUENCE [LARGE SCALE GENOMIC DNA]</scope>
    <source>
        <strain evidence="2">cv. Shandingzi</strain>
        <tissue evidence="1">Leaves</tissue>
    </source>
</reference>
<protein>
    <submittedName>
        <fullName evidence="1">Uncharacterized protein</fullName>
    </submittedName>
</protein>
<dbReference type="EMBL" id="VIEB01000013">
    <property type="protein sequence ID" value="TQE13148.1"/>
    <property type="molecule type" value="Genomic_DNA"/>
</dbReference>
<dbReference type="AlphaFoldDB" id="A0A540NQ34"/>
<accession>A0A540NQ34</accession>
<organism evidence="1 2">
    <name type="scientific">Malus baccata</name>
    <name type="common">Siberian crab apple</name>
    <name type="synonym">Pyrus baccata</name>
    <dbReference type="NCBI Taxonomy" id="106549"/>
    <lineage>
        <taxon>Eukaryota</taxon>
        <taxon>Viridiplantae</taxon>
        <taxon>Streptophyta</taxon>
        <taxon>Embryophyta</taxon>
        <taxon>Tracheophyta</taxon>
        <taxon>Spermatophyta</taxon>
        <taxon>Magnoliopsida</taxon>
        <taxon>eudicotyledons</taxon>
        <taxon>Gunneridae</taxon>
        <taxon>Pentapetalae</taxon>
        <taxon>rosids</taxon>
        <taxon>fabids</taxon>
        <taxon>Rosales</taxon>
        <taxon>Rosaceae</taxon>
        <taxon>Amygdaloideae</taxon>
        <taxon>Maleae</taxon>
        <taxon>Malus</taxon>
    </lineage>
</organism>
<sequence length="111" mass="12885">MSAYATLTRESDLENEVTNTFDFNAENLVARGQAAFFKSQITDIEKEKELCRARIEQLKKIKHGHILWDSVRRFKVFGELEMKKKNAYKAGVELFQAYAIFITQHGQNRLA</sequence>